<dbReference type="InterPro" id="IPR007867">
    <property type="entry name" value="GMC_OxRtase_C"/>
</dbReference>
<evidence type="ECO:0000313" key="9">
    <source>
        <dbReference type="Proteomes" id="UP001601303"/>
    </source>
</evidence>
<dbReference type="Gene3D" id="3.30.410.40">
    <property type="match status" value="1"/>
</dbReference>
<dbReference type="InterPro" id="IPR036188">
    <property type="entry name" value="FAD/NAD-bd_sf"/>
</dbReference>
<comment type="similarity">
    <text evidence="2 5">Belongs to the GMC oxidoreductase family.</text>
</comment>
<evidence type="ECO:0000256" key="6">
    <source>
        <dbReference type="SAM" id="MobiDB-lite"/>
    </source>
</evidence>
<dbReference type="PANTHER" id="PTHR11552">
    <property type="entry name" value="GLUCOSE-METHANOL-CHOLINE GMC OXIDOREDUCTASE"/>
    <property type="match status" value="1"/>
</dbReference>
<dbReference type="InterPro" id="IPR012132">
    <property type="entry name" value="GMC_OxRdtase"/>
</dbReference>
<keyword evidence="9" id="KW-1185">Reference proteome</keyword>
<evidence type="ECO:0000256" key="2">
    <source>
        <dbReference type="ARBA" id="ARBA00010790"/>
    </source>
</evidence>
<accession>A0ABW6M8K8</accession>
<name>A0ABW6M8K8_9ACTN</name>
<keyword evidence="3 5" id="KW-0285">Flavoprotein</keyword>
<dbReference type="InterPro" id="IPR000172">
    <property type="entry name" value="GMC_OxRdtase_N"/>
</dbReference>
<sequence>MSPALRPPLPPDRRPDVLIVGGGAAGAVLAARLSEDPERDVLLLEAGPAPQSAADFGADLLDARLVPGARPDQPGTVLHGVHLTPERPWAVVRGRILGGSTTVNGGYFIRARRQDFNRWAAAGNPVWAYDRVLPSLRAMETDLDLGAGPLHGGDGPVRVARTDWEHPAAAAFHDAARAGGHQQDPDKNNPAAPPGIGPVPSNSVAGIRSNTALNYLTPQVRSRPNLSVRGDTAVVRVSITGGRATGVVLADGSELRAGEVVLCAGALASAHLLLLSGIGPRADLTRIGIPVVHDAPAVGAALSDHPQVVLDWTPMRNLPDPRENWLGGCLHLASGVGEFGAPDGPGDVEILQSLVPMAGLTGGRTGTAGEALPFMVAAQAPRRSGRLRLVSADPGSLPHVDLGYLAGPEERVRMRAAVTAAATVLTASPMTALGRPGPTFPGTEVLGHAVELDRWIAEHLGTAQHTCGTVPMGPADEPEHAAVDQYGRVHGIAALRVADTSILPDAPLRGPANTAVLIGEIIGDAMCRALP</sequence>
<dbReference type="SUPFAM" id="SSF54373">
    <property type="entry name" value="FAD-linked reductases, C-terminal domain"/>
    <property type="match status" value="1"/>
</dbReference>
<dbReference type="Pfam" id="PF00732">
    <property type="entry name" value="GMC_oxred_N"/>
    <property type="match status" value="1"/>
</dbReference>
<dbReference type="RefSeq" id="WP_388110347.1">
    <property type="nucleotide sequence ID" value="NZ_JBIAHM010000010.1"/>
</dbReference>
<dbReference type="Gene3D" id="3.50.50.60">
    <property type="entry name" value="FAD/NAD(P)-binding domain"/>
    <property type="match status" value="1"/>
</dbReference>
<dbReference type="Pfam" id="PF05199">
    <property type="entry name" value="GMC_oxred_C"/>
    <property type="match status" value="1"/>
</dbReference>
<evidence type="ECO:0000256" key="5">
    <source>
        <dbReference type="RuleBase" id="RU003968"/>
    </source>
</evidence>
<dbReference type="PIRSF" id="PIRSF000137">
    <property type="entry name" value="Alcohol_oxidase"/>
    <property type="match status" value="1"/>
</dbReference>
<comment type="cofactor">
    <cofactor evidence="1">
        <name>FAD</name>
        <dbReference type="ChEBI" id="CHEBI:57692"/>
    </cofactor>
</comment>
<comment type="caution">
    <text evidence="8">The sequence shown here is derived from an EMBL/GenBank/DDBJ whole genome shotgun (WGS) entry which is preliminary data.</text>
</comment>
<evidence type="ECO:0000256" key="4">
    <source>
        <dbReference type="ARBA" id="ARBA00022827"/>
    </source>
</evidence>
<feature type="domain" description="Glucose-methanol-choline oxidoreductase N-terminal" evidence="7">
    <location>
        <begin position="94"/>
        <end position="117"/>
    </location>
</feature>
<dbReference type="Proteomes" id="UP001601303">
    <property type="component" value="Unassembled WGS sequence"/>
</dbReference>
<feature type="region of interest" description="Disordered" evidence="6">
    <location>
        <begin position="176"/>
        <end position="204"/>
    </location>
</feature>
<keyword evidence="4 5" id="KW-0274">FAD</keyword>
<dbReference type="PANTHER" id="PTHR11552:SF147">
    <property type="entry name" value="CHOLINE DEHYDROGENASE, MITOCHONDRIAL"/>
    <property type="match status" value="1"/>
</dbReference>
<organism evidence="8 9">
    <name type="scientific">Streptomyces hokutonensis</name>
    <dbReference type="NCBI Taxonomy" id="1306990"/>
    <lineage>
        <taxon>Bacteria</taxon>
        <taxon>Bacillati</taxon>
        <taxon>Actinomycetota</taxon>
        <taxon>Actinomycetes</taxon>
        <taxon>Kitasatosporales</taxon>
        <taxon>Streptomycetaceae</taxon>
        <taxon>Streptomyces</taxon>
    </lineage>
</organism>
<protein>
    <submittedName>
        <fullName evidence="8">GMC family oxidoreductase N-terminal domain-containing protein</fullName>
    </submittedName>
</protein>
<proteinExistence type="inferred from homology"/>
<evidence type="ECO:0000256" key="1">
    <source>
        <dbReference type="ARBA" id="ARBA00001974"/>
    </source>
</evidence>
<gene>
    <name evidence="8" type="ORF">ACFYNQ_28290</name>
</gene>
<evidence type="ECO:0000313" key="8">
    <source>
        <dbReference type="EMBL" id="MFE9602451.1"/>
    </source>
</evidence>
<reference evidence="8 9" key="1">
    <citation type="submission" date="2024-10" db="EMBL/GenBank/DDBJ databases">
        <title>The Natural Products Discovery Center: Release of the First 8490 Sequenced Strains for Exploring Actinobacteria Biosynthetic Diversity.</title>
        <authorList>
            <person name="Kalkreuter E."/>
            <person name="Kautsar S.A."/>
            <person name="Yang D."/>
            <person name="Bader C.D."/>
            <person name="Teijaro C.N."/>
            <person name="Fluegel L."/>
            <person name="Davis C.M."/>
            <person name="Simpson J.R."/>
            <person name="Lauterbach L."/>
            <person name="Steele A.D."/>
            <person name="Gui C."/>
            <person name="Meng S."/>
            <person name="Li G."/>
            <person name="Viehrig K."/>
            <person name="Ye F."/>
            <person name="Su P."/>
            <person name="Kiefer A.F."/>
            <person name="Nichols A."/>
            <person name="Cepeda A.J."/>
            <person name="Yan W."/>
            <person name="Fan B."/>
            <person name="Jiang Y."/>
            <person name="Adhikari A."/>
            <person name="Zheng C.-J."/>
            <person name="Schuster L."/>
            <person name="Cowan T.M."/>
            <person name="Smanski M.J."/>
            <person name="Chevrette M.G."/>
            <person name="De Carvalho L.P.S."/>
            <person name="Shen B."/>
        </authorList>
    </citation>
    <scope>NUCLEOTIDE SEQUENCE [LARGE SCALE GENOMIC DNA]</scope>
    <source>
        <strain evidence="8 9">NPDC006488</strain>
    </source>
</reference>
<dbReference type="EMBL" id="JBIAHM010000010">
    <property type="protein sequence ID" value="MFE9602451.1"/>
    <property type="molecule type" value="Genomic_DNA"/>
</dbReference>
<dbReference type="SUPFAM" id="SSF51905">
    <property type="entry name" value="FAD/NAD(P)-binding domain"/>
    <property type="match status" value="1"/>
</dbReference>
<dbReference type="PROSITE" id="PS00623">
    <property type="entry name" value="GMC_OXRED_1"/>
    <property type="match status" value="1"/>
</dbReference>
<evidence type="ECO:0000256" key="3">
    <source>
        <dbReference type="ARBA" id="ARBA00022630"/>
    </source>
</evidence>
<evidence type="ECO:0000259" key="7">
    <source>
        <dbReference type="PROSITE" id="PS00623"/>
    </source>
</evidence>